<proteinExistence type="predicted"/>
<dbReference type="EMBL" id="ML996133">
    <property type="protein sequence ID" value="KAF2735623.1"/>
    <property type="molecule type" value="Genomic_DNA"/>
</dbReference>
<evidence type="ECO:0000256" key="1">
    <source>
        <dbReference type="SAM" id="MobiDB-lite"/>
    </source>
</evidence>
<evidence type="ECO:0000256" key="2">
    <source>
        <dbReference type="SAM" id="SignalP"/>
    </source>
</evidence>
<keyword evidence="4" id="KW-1185">Reference proteome</keyword>
<feature type="signal peptide" evidence="2">
    <location>
        <begin position="1"/>
        <end position="19"/>
    </location>
</feature>
<evidence type="ECO:0008006" key="5">
    <source>
        <dbReference type="Google" id="ProtNLM"/>
    </source>
</evidence>
<protein>
    <recommendedName>
        <fullName evidence="5">Antifreeze protein</fullName>
    </recommendedName>
</protein>
<evidence type="ECO:0000313" key="3">
    <source>
        <dbReference type="EMBL" id="KAF2735623.1"/>
    </source>
</evidence>
<organism evidence="3 4">
    <name type="scientific">Polyplosphaeria fusca</name>
    <dbReference type="NCBI Taxonomy" id="682080"/>
    <lineage>
        <taxon>Eukaryota</taxon>
        <taxon>Fungi</taxon>
        <taxon>Dikarya</taxon>
        <taxon>Ascomycota</taxon>
        <taxon>Pezizomycotina</taxon>
        <taxon>Dothideomycetes</taxon>
        <taxon>Pleosporomycetidae</taxon>
        <taxon>Pleosporales</taxon>
        <taxon>Tetraplosphaeriaceae</taxon>
        <taxon>Polyplosphaeria</taxon>
    </lineage>
</organism>
<feature type="compositionally biased region" description="Low complexity" evidence="1">
    <location>
        <begin position="195"/>
        <end position="204"/>
    </location>
</feature>
<name>A0A9P4R2I3_9PLEO</name>
<dbReference type="AlphaFoldDB" id="A0A9P4R2I3"/>
<sequence>MRFLISSVTLLSLCSSITAKVTDPKCTAGAQALLLPLSAYAPAQSFCTKKYPASTTTLTAAPTTSTSTSTAPGATTTTTVTAPAVLTTATTTVATVTETITVAAARKRAADPKASQWSSLSKAAGAILSTFCSCIESHPVTTTTPTVKVTTTTTPTSTATATTTPTDTTTTSVTATETVTTTSQAPAGPTPSFCNSPNSGSPNTGPSVGCKDGCYCDNYIGGGGFCNNGFTCLAQCSADSDCGTDYRCVTNTGCNNNGNTCAPVLPCGTAEQAQRRLGRGLMGLEVEMVGVGKRGLEEGENRREGGN</sequence>
<reference evidence="3" key="1">
    <citation type="journal article" date="2020" name="Stud. Mycol.">
        <title>101 Dothideomycetes genomes: a test case for predicting lifestyles and emergence of pathogens.</title>
        <authorList>
            <person name="Haridas S."/>
            <person name="Albert R."/>
            <person name="Binder M."/>
            <person name="Bloem J."/>
            <person name="Labutti K."/>
            <person name="Salamov A."/>
            <person name="Andreopoulos B."/>
            <person name="Baker S."/>
            <person name="Barry K."/>
            <person name="Bills G."/>
            <person name="Bluhm B."/>
            <person name="Cannon C."/>
            <person name="Castanera R."/>
            <person name="Culley D."/>
            <person name="Daum C."/>
            <person name="Ezra D."/>
            <person name="Gonzalez J."/>
            <person name="Henrissat B."/>
            <person name="Kuo A."/>
            <person name="Liang C."/>
            <person name="Lipzen A."/>
            <person name="Lutzoni F."/>
            <person name="Magnuson J."/>
            <person name="Mondo S."/>
            <person name="Nolan M."/>
            <person name="Ohm R."/>
            <person name="Pangilinan J."/>
            <person name="Park H.-J."/>
            <person name="Ramirez L."/>
            <person name="Alfaro M."/>
            <person name="Sun H."/>
            <person name="Tritt A."/>
            <person name="Yoshinaga Y."/>
            <person name="Zwiers L.-H."/>
            <person name="Turgeon B."/>
            <person name="Goodwin S."/>
            <person name="Spatafora J."/>
            <person name="Crous P."/>
            <person name="Grigoriev I."/>
        </authorList>
    </citation>
    <scope>NUCLEOTIDE SEQUENCE</scope>
    <source>
        <strain evidence="3">CBS 125425</strain>
    </source>
</reference>
<comment type="caution">
    <text evidence="3">The sequence shown here is derived from an EMBL/GenBank/DDBJ whole genome shotgun (WGS) entry which is preliminary data.</text>
</comment>
<feature type="chain" id="PRO_5040324847" description="Antifreeze protein" evidence="2">
    <location>
        <begin position="20"/>
        <end position="307"/>
    </location>
</feature>
<gene>
    <name evidence="3" type="ORF">EJ04DRAFT_563134</name>
</gene>
<feature type="compositionally biased region" description="Low complexity" evidence="1">
    <location>
        <begin position="146"/>
        <end position="187"/>
    </location>
</feature>
<accession>A0A9P4R2I3</accession>
<dbReference type="Proteomes" id="UP000799444">
    <property type="component" value="Unassembled WGS sequence"/>
</dbReference>
<feature type="region of interest" description="Disordered" evidence="1">
    <location>
        <begin position="146"/>
        <end position="204"/>
    </location>
</feature>
<evidence type="ECO:0000313" key="4">
    <source>
        <dbReference type="Proteomes" id="UP000799444"/>
    </source>
</evidence>
<keyword evidence="2" id="KW-0732">Signal</keyword>